<protein>
    <submittedName>
        <fullName evidence="2">Uncharacterized protein</fullName>
    </submittedName>
</protein>
<evidence type="ECO:0000313" key="3">
    <source>
        <dbReference type="Proteomes" id="UP001418222"/>
    </source>
</evidence>
<accession>A0AAP0BFN8</accession>
<name>A0AAP0BFN8_9ASPA</name>
<reference evidence="2 3" key="1">
    <citation type="journal article" date="2022" name="Nat. Plants">
        <title>Genomes of leafy and leafless Platanthera orchids illuminate the evolution of mycoheterotrophy.</title>
        <authorList>
            <person name="Li M.H."/>
            <person name="Liu K.W."/>
            <person name="Li Z."/>
            <person name="Lu H.C."/>
            <person name="Ye Q.L."/>
            <person name="Zhang D."/>
            <person name="Wang J.Y."/>
            <person name="Li Y.F."/>
            <person name="Zhong Z.M."/>
            <person name="Liu X."/>
            <person name="Yu X."/>
            <person name="Liu D.K."/>
            <person name="Tu X.D."/>
            <person name="Liu B."/>
            <person name="Hao Y."/>
            <person name="Liao X.Y."/>
            <person name="Jiang Y.T."/>
            <person name="Sun W.H."/>
            <person name="Chen J."/>
            <person name="Chen Y.Q."/>
            <person name="Ai Y."/>
            <person name="Zhai J.W."/>
            <person name="Wu S.S."/>
            <person name="Zhou Z."/>
            <person name="Hsiao Y.Y."/>
            <person name="Wu W.L."/>
            <person name="Chen Y.Y."/>
            <person name="Lin Y.F."/>
            <person name="Hsu J.L."/>
            <person name="Li C.Y."/>
            <person name="Wang Z.W."/>
            <person name="Zhao X."/>
            <person name="Zhong W.Y."/>
            <person name="Ma X.K."/>
            <person name="Ma L."/>
            <person name="Huang J."/>
            <person name="Chen G.Z."/>
            <person name="Huang M.Z."/>
            <person name="Huang L."/>
            <person name="Peng D.H."/>
            <person name="Luo Y.B."/>
            <person name="Zou S.Q."/>
            <person name="Chen S.P."/>
            <person name="Lan S."/>
            <person name="Tsai W.C."/>
            <person name="Van de Peer Y."/>
            <person name="Liu Z.J."/>
        </authorList>
    </citation>
    <scope>NUCLEOTIDE SEQUENCE [LARGE SCALE GENOMIC DNA]</scope>
    <source>
        <strain evidence="2">Lor287</strain>
    </source>
</reference>
<sequence length="121" mass="13249">MDSEAMDAKICNGSTPPSVAVSKEGTGRREEEDGETSSLLSPALKKGGMKGRRQRSRRKKVQWNDCNGNKLVEVLEFQPSLIFETVVSTVSVTVQQEPKPNRPLSVRSGFMRFGPVPIGSN</sequence>
<gene>
    <name evidence="2" type="ORF">KSP39_PZI012116</name>
</gene>
<feature type="region of interest" description="Disordered" evidence="1">
    <location>
        <begin position="1"/>
        <end position="61"/>
    </location>
</feature>
<dbReference type="Proteomes" id="UP001418222">
    <property type="component" value="Unassembled WGS sequence"/>
</dbReference>
<evidence type="ECO:0000313" key="2">
    <source>
        <dbReference type="EMBL" id="KAK8937283.1"/>
    </source>
</evidence>
<organism evidence="2 3">
    <name type="scientific">Platanthera zijinensis</name>
    <dbReference type="NCBI Taxonomy" id="2320716"/>
    <lineage>
        <taxon>Eukaryota</taxon>
        <taxon>Viridiplantae</taxon>
        <taxon>Streptophyta</taxon>
        <taxon>Embryophyta</taxon>
        <taxon>Tracheophyta</taxon>
        <taxon>Spermatophyta</taxon>
        <taxon>Magnoliopsida</taxon>
        <taxon>Liliopsida</taxon>
        <taxon>Asparagales</taxon>
        <taxon>Orchidaceae</taxon>
        <taxon>Orchidoideae</taxon>
        <taxon>Orchideae</taxon>
        <taxon>Orchidinae</taxon>
        <taxon>Platanthera</taxon>
    </lineage>
</organism>
<feature type="compositionally biased region" description="Basic residues" evidence="1">
    <location>
        <begin position="47"/>
        <end position="61"/>
    </location>
</feature>
<dbReference type="PANTHER" id="PTHR33401:SF2">
    <property type="entry name" value="OS03G0138400 PROTEIN"/>
    <property type="match status" value="1"/>
</dbReference>
<dbReference type="AlphaFoldDB" id="A0AAP0BFN8"/>
<dbReference type="PANTHER" id="PTHR33401">
    <property type="entry name" value="LIGHT-HARVESTING COMPLEX-LIKE PROTEIN OHP2, CHLOROPLASTIC"/>
    <property type="match status" value="1"/>
</dbReference>
<evidence type="ECO:0000256" key="1">
    <source>
        <dbReference type="SAM" id="MobiDB-lite"/>
    </source>
</evidence>
<comment type="caution">
    <text evidence="2">The sequence shown here is derived from an EMBL/GenBank/DDBJ whole genome shotgun (WGS) entry which is preliminary data.</text>
</comment>
<keyword evidence="3" id="KW-1185">Reference proteome</keyword>
<proteinExistence type="predicted"/>
<dbReference type="EMBL" id="JBBWWQ010000010">
    <property type="protein sequence ID" value="KAK8937283.1"/>
    <property type="molecule type" value="Genomic_DNA"/>
</dbReference>